<evidence type="ECO:0000313" key="1">
    <source>
        <dbReference type="EMBL" id="SHN87165.1"/>
    </source>
</evidence>
<keyword evidence="2" id="KW-1185">Reference proteome</keyword>
<evidence type="ECO:0000313" key="2">
    <source>
        <dbReference type="Proteomes" id="UP000184096"/>
    </source>
</evidence>
<reference evidence="2" key="1">
    <citation type="submission" date="2016-11" db="EMBL/GenBank/DDBJ databases">
        <authorList>
            <person name="Varghese N."/>
            <person name="Submissions S."/>
        </authorList>
    </citation>
    <scope>NUCLEOTIDE SEQUENCE [LARGE SCALE GENOMIC DNA]</scope>
    <source>
        <strain evidence="2">GAS401</strain>
    </source>
</reference>
<sequence length="99" mass="10794">MAVRAGDLAELTRLDATPDTGTDLSVLETIPAVYAYLIACARADHDDEGDACELLARHSGATSSEVRSIAATLRRLGYRTASDRLRLIAGRRRRDLRPL</sequence>
<protein>
    <submittedName>
        <fullName evidence="1">Uncharacterized protein</fullName>
    </submittedName>
</protein>
<proteinExistence type="predicted"/>
<accession>A0A1M7UW53</accession>
<dbReference type="AlphaFoldDB" id="A0A1M7UW53"/>
<gene>
    <name evidence="1" type="ORF">SAMN05444170_7038</name>
</gene>
<name>A0A1M7UW53_9BRAD</name>
<organism evidence="1 2">
    <name type="scientific">Bradyrhizobium erythrophlei</name>
    <dbReference type="NCBI Taxonomy" id="1437360"/>
    <lineage>
        <taxon>Bacteria</taxon>
        <taxon>Pseudomonadati</taxon>
        <taxon>Pseudomonadota</taxon>
        <taxon>Alphaproteobacteria</taxon>
        <taxon>Hyphomicrobiales</taxon>
        <taxon>Nitrobacteraceae</taxon>
        <taxon>Bradyrhizobium</taxon>
    </lineage>
</organism>
<dbReference type="EMBL" id="LT670849">
    <property type="protein sequence ID" value="SHN87165.1"/>
    <property type="molecule type" value="Genomic_DNA"/>
</dbReference>
<dbReference type="RefSeq" id="WP_072825102.1">
    <property type="nucleotide sequence ID" value="NZ_LT670849.1"/>
</dbReference>
<dbReference type="Proteomes" id="UP000184096">
    <property type="component" value="Chromosome I"/>
</dbReference>